<evidence type="ECO:0000313" key="1">
    <source>
        <dbReference type="EMBL" id="KAK7789555.1"/>
    </source>
</evidence>
<proteinExistence type="predicted"/>
<sequence length="102" mass="12097">MPSRVEAGALLMQCPVCHTTGACFPRRDHYEGFCVNRDCEYFRCLVLTRRPHEIRFFEPRRPPRRLARKYFCVECGAFSYVWARPYTKCVMRGDGLPCRFTH</sequence>
<gene>
    <name evidence="1" type="ORF">R5R35_007348</name>
</gene>
<organism evidence="1 2">
    <name type="scientific">Gryllus longicercus</name>
    <dbReference type="NCBI Taxonomy" id="2509291"/>
    <lineage>
        <taxon>Eukaryota</taxon>
        <taxon>Metazoa</taxon>
        <taxon>Ecdysozoa</taxon>
        <taxon>Arthropoda</taxon>
        <taxon>Hexapoda</taxon>
        <taxon>Insecta</taxon>
        <taxon>Pterygota</taxon>
        <taxon>Neoptera</taxon>
        <taxon>Polyneoptera</taxon>
        <taxon>Orthoptera</taxon>
        <taxon>Ensifera</taxon>
        <taxon>Gryllidea</taxon>
        <taxon>Grylloidea</taxon>
        <taxon>Gryllidae</taxon>
        <taxon>Gryllinae</taxon>
        <taxon>Gryllus</taxon>
    </lineage>
</organism>
<dbReference type="AlphaFoldDB" id="A0AAN9V349"/>
<dbReference type="EMBL" id="JAZDUA010000737">
    <property type="protein sequence ID" value="KAK7789555.1"/>
    <property type="molecule type" value="Genomic_DNA"/>
</dbReference>
<protein>
    <submittedName>
        <fullName evidence="1">Uncharacterized protein</fullName>
    </submittedName>
</protein>
<evidence type="ECO:0000313" key="2">
    <source>
        <dbReference type="Proteomes" id="UP001378592"/>
    </source>
</evidence>
<accession>A0AAN9V349</accession>
<dbReference type="Proteomes" id="UP001378592">
    <property type="component" value="Unassembled WGS sequence"/>
</dbReference>
<dbReference type="PROSITE" id="PS51257">
    <property type="entry name" value="PROKAR_LIPOPROTEIN"/>
    <property type="match status" value="1"/>
</dbReference>
<reference evidence="1 2" key="1">
    <citation type="submission" date="2024-03" db="EMBL/GenBank/DDBJ databases">
        <title>The genome assembly and annotation of the cricket Gryllus longicercus Weissman &amp; Gray.</title>
        <authorList>
            <person name="Szrajer S."/>
            <person name="Gray D."/>
            <person name="Ylla G."/>
        </authorList>
    </citation>
    <scope>NUCLEOTIDE SEQUENCE [LARGE SCALE GENOMIC DNA]</scope>
    <source>
        <strain evidence="1">DAG 2021-001</strain>
        <tissue evidence="1">Whole body minus gut</tissue>
    </source>
</reference>
<keyword evidence="2" id="KW-1185">Reference proteome</keyword>
<comment type="caution">
    <text evidence="1">The sequence shown here is derived from an EMBL/GenBank/DDBJ whole genome shotgun (WGS) entry which is preliminary data.</text>
</comment>
<name>A0AAN9V349_9ORTH</name>